<evidence type="ECO:0000313" key="3">
    <source>
        <dbReference type="EMBL" id="OQD81951.1"/>
    </source>
</evidence>
<dbReference type="Proteomes" id="UP000191672">
    <property type="component" value="Unassembled WGS sequence"/>
</dbReference>
<feature type="chain" id="PRO_5012551268" evidence="2">
    <location>
        <begin position="21"/>
        <end position="73"/>
    </location>
</feature>
<sequence>MYPTVVKLLMILGVTGFCVASSGLEHATKGVSMKPSPDVVRLEHSSPLGKRGNESKTQPGGCSVLIPRTLFNL</sequence>
<gene>
    <name evidence="3" type="ORF">PENANT_c024G11141</name>
</gene>
<proteinExistence type="predicted"/>
<name>A0A1V6PYA7_9EURO</name>
<keyword evidence="4" id="KW-1185">Reference proteome</keyword>
<evidence type="ECO:0000313" key="4">
    <source>
        <dbReference type="Proteomes" id="UP000191672"/>
    </source>
</evidence>
<dbReference type="EMBL" id="MDYN01000024">
    <property type="protein sequence ID" value="OQD81951.1"/>
    <property type="molecule type" value="Genomic_DNA"/>
</dbReference>
<feature type="signal peptide" evidence="2">
    <location>
        <begin position="1"/>
        <end position="20"/>
    </location>
</feature>
<dbReference type="AlphaFoldDB" id="A0A1V6PYA7"/>
<comment type="caution">
    <text evidence="3">The sequence shown here is derived from an EMBL/GenBank/DDBJ whole genome shotgun (WGS) entry which is preliminary data.</text>
</comment>
<dbReference type="OrthoDB" id="10496329at2759"/>
<evidence type="ECO:0000256" key="1">
    <source>
        <dbReference type="SAM" id="MobiDB-lite"/>
    </source>
</evidence>
<accession>A0A1V6PYA7</accession>
<organism evidence="3 4">
    <name type="scientific">Penicillium antarcticum</name>
    <dbReference type="NCBI Taxonomy" id="416450"/>
    <lineage>
        <taxon>Eukaryota</taxon>
        <taxon>Fungi</taxon>
        <taxon>Dikarya</taxon>
        <taxon>Ascomycota</taxon>
        <taxon>Pezizomycotina</taxon>
        <taxon>Eurotiomycetes</taxon>
        <taxon>Eurotiomycetidae</taxon>
        <taxon>Eurotiales</taxon>
        <taxon>Aspergillaceae</taxon>
        <taxon>Penicillium</taxon>
    </lineage>
</organism>
<evidence type="ECO:0000256" key="2">
    <source>
        <dbReference type="SAM" id="SignalP"/>
    </source>
</evidence>
<feature type="region of interest" description="Disordered" evidence="1">
    <location>
        <begin position="28"/>
        <end position="61"/>
    </location>
</feature>
<protein>
    <submittedName>
        <fullName evidence="3">Uncharacterized protein</fullName>
    </submittedName>
</protein>
<reference evidence="4" key="1">
    <citation type="journal article" date="2017" name="Nat. Microbiol.">
        <title>Global analysis of biosynthetic gene clusters reveals vast potential of secondary metabolite production in Penicillium species.</title>
        <authorList>
            <person name="Nielsen J.C."/>
            <person name="Grijseels S."/>
            <person name="Prigent S."/>
            <person name="Ji B."/>
            <person name="Dainat J."/>
            <person name="Nielsen K.F."/>
            <person name="Frisvad J.C."/>
            <person name="Workman M."/>
            <person name="Nielsen J."/>
        </authorList>
    </citation>
    <scope>NUCLEOTIDE SEQUENCE [LARGE SCALE GENOMIC DNA]</scope>
    <source>
        <strain evidence="4">IBT 31811</strain>
    </source>
</reference>
<keyword evidence="2" id="KW-0732">Signal</keyword>